<accession>A0A7W4KD72</accession>
<feature type="compositionally biased region" description="Gly residues" evidence="1">
    <location>
        <begin position="100"/>
        <end position="111"/>
    </location>
</feature>
<evidence type="ECO:0000313" key="3">
    <source>
        <dbReference type="Proteomes" id="UP000540556"/>
    </source>
</evidence>
<reference evidence="2 3" key="1">
    <citation type="submission" date="2020-04" db="EMBL/GenBank/DDBJ databases">
        <title>Description of novel Gluconacetobacter.</title>
        <authorList>
            <person name="Sombolestani A."/>
        </authorList>
    </citation>
    <scope>NUCLEOTIDE SEQUENCE [LARGE SCALE GENOMIC DNA]</scope>
    <source>
        <strain evidence="2 3">LMG 27800</strain>
    </source>
</reference>
<dbReference type="EMBL" id="JABEQK010000004">
    <property type="protein sequence ID" value="MBB2204796.1"/>
    <property type="molecule type" value="Genomic_DNA"/>
</dbReference>
<dbReference type="RefSeq" id="WP_182949056.1">
    <property type="nucleotide sequence ID" value="NZ_JABEQK010000004.1"/>
</dbReference>
<dbReference type="AlphaFoldDB" id="A0A7W4KD72"/>
<name>A0A7W4KD72_9PROT</name>
<dbReference type="Proteomes" id="UP000540556">
    <property type="component" value="Unassembled WGS sequence"/>
</dbReference>
<proteinExistence type="predicted"/>
<gene>
    <name evidence="2" type="ORF">HLH27_07160</name>
</gene>
<organism evidence="2 3">
    <name type="scientific">Gluconacetobacter takamatsuzukensis</name>
    <dbReference type="NCBI Taxonomy" id="1286190"/>
    <lineage>
        <taxon>Bacteria</taxon>
        <taxon>Pseudomonadati</taxon>
        <taxon>Pseudomonadota</taxon>
        <taxon>Alphaproteobacteria</taxon>
        <taxon>Acetobacterales</taxon>
        <taxon>Acetobacteraceae</taxon>
        <taxon>Gluconacetobacter</taxon>
    </lineage>
</organism>
<feature type="region of interest" description="Disordered" evidence="1">
    <location>
        <begin position="82"/>
        <end position="111"/>
    </location>
</feature>
<evidence type="ECO:0000256" key="1">
    <source>
        <dbReference type="SAM" id="MobiDB-lite"/>
    </source>
</evidence>
<comment type="caution">
    <text evidence="2">The sequence shown here is derived from an EMBL/GenBank/DDBJ whole genome shotgun (WGS) entry which is preliminary data.</text>
</comment>
<dbReference type="PROSITE" id="PS51257">
    <property type="entry name" value="PROKAR_LIPOPROTEIN"/>
    <property type="match status" value="1"/>
</dbReference>
<sequence length="111" mass="11202">MGRYSLTARRYAVHAAGALLVAGLGGCSTMEPLDQPYSWRPLGANHANVVAEVERPGDLVSGRPLGPSDGHEAADAVQRLRDNKLRDLASTQTSDATSGGSSGGGGGGGGD</sequence>
<protein>
    <submittedName>
        <fullName evidence="2">Uncharacterized protein</fullName>
    </submittedName>
</protein>
<keyword evidence="3" id="KW-1185">Reference proteome</keyword>
<evidence type="ECO:0000313" key="2">
    <source>
        <dbReference type="EMBL" id="MBB2204796.1"/>
    </source>
</evidence>